<reference evidence="3 4" key="1">
    <citation type="submission" date="2019-04" db="EMBL/GenBank/DDBJ databases">
        <title>Microbes associate with the intestines of laboratory mice.</title>
        <authorList>
            <person name="Navarre W."/>
            <person name="Wong E."/>
            <person name="Huang K.C."/>
            <person name="Tropini C."/>
            <person name="Ng K."/>
            <person name="Yu B."/>
        </authorList>
    </citation>
    <scope>NUCLEOTIDE SEQUENCE [LARGE SCALE GENOMIC DNA]</scope>
    <source>
        <strain evidence="3 4">NM80_B27</strain>
    </source>
</reference>
<evidence type="ECO:0000256" key="1">
    <source>
        <dbReference type="ARBA" id="ARBA00023115"/>
    </source>
</evidence>
<proteinExistence type="predicted"/>
<dbReference type="EMBL" id="SSTJ01000006">
    <property type="protein sequence ID" value="THG37400.1"/>
    <property type="molecule type" value="Genomic_DNA"/>
</dbReference>
<evidence type="ECO:0000313" key="4">
    <source>
        <dbReference type="Proteomes" id="UP000308978"/>
    </source>
</evidence>
<dbReference type="Gene3D" id="3.40.50.150">
    <property type="entry name" value="Vaccinia Virus protein VP39"/>
    <property type="match status" value="1"/>
</dbReference>
<dbReference type="AlphaFoldDB" id="A0A4S4G1M0"/>
<dbReference type="SUPFAM" id="SSF53335">
    <property type="entry name" value="S-adenosyl-L-methionine-dependent methyltransferases"/>
    <property type="match status" value="1"/>
</dbReference>
<evidence type="ECO:0008006" key="5">
    <source>
        <dbReference type="Google" id="ProtNLM"/>
    </source>
</evidence>
<organism evidence="3 4">
    <name type="scientific">Adlercreutzia caecimuris</name>
    <dbReference type="NCBI Taxonomy" id="671266"/>
    <lineage>
        <taxon>Bacteria</taxon>
        <taxon>Bacillati</taxon>
        <taxon>Actinomycetota</taxon>
        <taxon>Coriobacteriia</taxon>
        <taxon>Eggerthellales</taxon>
        <taxon>Eggerthellaceae</taxon>
        <taxon>Adlercreutzia</taxon>
    </lineage>
</organism>
<feature type="compositionally biased region" description="Pro residues" evidence="2">
    <location>
        <begin position="17"/>
        <end position="30"/>
    </location>
</feature>
<dbReference type="Pfam" id="PF01564">
    <property type="entry name" value="Spermine_synth"/>
    <property type="match status" value="1"/>
</dbReference>
<dbReference type="GO" id="GO:0010487">
    <property type="term" value="F:thermospermine synthase activity"/>
    <property type="evidence" value="ECO:0007669"/>
    <property type="project" value="TreeGrafter"/>
</dbReference>
<dbReference type="InterPro" id="IPR029063">
    <property type="entry name" value="SAM-dependent_MTases_sf"/>
</dbReference>
<evidence type="ECO:0000313" key="3">
    <source>
        <dbReference type="EMBL" id="THG37400.1"/>
    </source>
</evidence>
<accession>A0A4S4G1M0</accession>
<comment type="caution">
    <text evidence="3">The sequence shown here is derived from an EMBL/GenBank/DDBJ whole genome shotgun (WGS) entry which is preliminary data.</text>
</comment>
<feature type="region of interest" description="Disordered" evidence="2">
    <location>
        <begin position="15"/>
        <end position="49"/>
    </location>
</feature>
<dbReference type="CDD" id="cd02440">
    <property type="entry name" value="AdoMet_MTases"/>
    <property type="match status" value="1"/>
</dbReference>
<name>A0A4S4G1M0_9ACTN</name>
<keyword evidence="1" id="KW-0620">Polyamine biosynthesis</keyword>
<dbReference type="GO" id="GO:0006596">
    <property type="term" value="P:polyamine biosynthetic process"/>
    <property type="evidence" value="ECO:0007669"/>
    <property type="project" value="UniProtKB-KW"/>
</dbReference>
<sequence>MPERACCMPTTWRPFPAGRPPCLRPRPSSPRPTVRTPTSRTYSPPAPEREYVPPKRLAGQAEYALSLWRLAYNGVLSGAACVALDGGGHAGGARTLFGWLDKMRGRPERQSFSTRFGEATVYAMPAEDGSLVRMLNVGGVLQSATYTDERWACCPFAYLRAFDHLFEATLPEAARPLVSERVLMIGGAGFAYPKQLLTAHSGVKLDVVEIDPAMVQIAREHFFLDRLEAQLAAEGRADNLRIFVEDGAAFLQDGTRGFPRYDAIIVDAFVGREAVPFFASDAGMAAARKRLALGGLLMANCVVEFTGDAMYQLFSQVERLRGHFANVYVIDASDEEFGGADNYLVIATDGTYPFTNVIPYGE</sequence>
<dbReference type="PANTHER" id="PTHR43317:SF1">
    <property type="entry name" value="THERMOSPERMINE SYNTHASE ACAULIS5"/>
    <property type="match status" value="1"/>
</dbReference>
<dbReference type="PANTHER" id="PTHR43317">
    <property type="entry name" value="THERMOSPERMINE SYNTHASE ACAULIS5"/>
    <property type="match status" value="1"/>
</dbReference>
<gene>
    <name evidence="3" type="ORF">E5986_06480</name>
</gene>
<dbReference type="Proteomes" id="UP000308978">
    <property type="component" value="Unassembled WGS sequence"/>
</dbReference>
<evidence type="ECO:0000256" key="2">
    <source>
        <dbReference type="SAM" id="MobiDB-lite"/>
    </source>
</evidence>
<dbReference type="NCBIfam" id="NF037959">
    <property type="entry name" value="MFS_SpdSyn"/>
    <property type="match status" value="1"/>
</dbReference>
<protein>
    <recommendedName>
        <fullName evidence="5">PABS domain-containing protein</fullName>
    </recommendedName>
</protein>
<feature type="compositionally biased region" description="Low complexity" evidence="2">
    <location>
        <begin position="31"/>
        <end position="43"/>
    </location>
</feature>